<feature type="compositionally biased region" description="Polar residues" evidence="1">
    <location>
        <begin position="605"/>
        <end position="620"/>
    </location>
</feature>
<feature type="region of interest" description="Disordered" evidence="1">
    <location>
        <begin position="605"/>
        <end position="648"/>
    </location>
</feature>
<dbReference type="PANTHER" id="PTHR13402:SF31">
    <property type="entry name" value="PROTEIN TRANSPORT PROTEIN SEC16"/>
    <property type="match status" value="1"/>
</dbReference>
<evidence type="ECO:0000313" key="2">
    <source>
        <dbReference type="EnsemblPlants" id="KQL08927"/>
    </source>
</evidence>
<dbReference type="EnsemblPlants" id="KQL08926">
    <property type="protein sequence ID" value="KQL08926"/>
    <property type="gene ID" value="SETIT_0056771mg"/>
</dbReference>
<feature type="region of interest" description="Disordered" evidence="1">
    <location>
        <begin position="705"/>
        <end position="729"/>
    </location>
</feature>
<dbReference type="EMBL" id="AGNK02002163">
    <property type="status" value="NOT_ANNOTATED_CDS"/>
    <property type="molecule type" value="Genomic_DNA"/>
</dbReference>
<protein>
    <submittedName>
        <fullName evidence="2">Uncharacterized protein</fullName>
    </submittedName>
</protein>
<feature type="compositionally biased region" description="Polar residues" evidence="1">
    <location>
        <begin position="637"/>
        <end position="648"/>
    </location>
</feature>
<dbReference type="EnsemblPlants" id="KQL08927">
    <property type="protein sequence ID" value="KQL08927"/>
    <property type="gene ID" value="SETIT_0056771mg"/>
</dbReference>
<keyword evidence="3" id="KW-1185">Reference proteome</keyword>
<accession>A0A0Q3PSX8</accession>
<sequence length="729" mass="76702">MAADFDDTTEDFFDNLVNSDDDADDDRPSLPSAAEAEASAGDLAALTLTDQSDAKPDNHPAPAPLTEHHPAPPNPQLALKEEALLEPEPAVAPPPEAAADQPAVPPPGAAADVPAAAPEAVSTGSDKGVHAAAPSLKQAHWNDFGGASTGAPGADPFGDLPPASPPERDTNSANSQFDSATGAAGYATDHSTNAQLESADPRYLESLYPGWKYDDTTQQWYQVDTLTDQHVTTEVTSAVASDGIQQQQQLSALYLQNDSHAAAGLEPTEVTPQPKPVTQADDQPMPAPHKEEEEEEHEPTLAHPQETKSEVQETHASADEAAMAPDSGSPGSHKGIHTAIKQVQWNDFGSSTSAGGADPFGDLLPEGAEDDLFGATVPGDQGMQASVVGTNNVSTTDHSFSAGVDNKAAIGAGLTDYSFYGGMDNDAISHFDSTASAAGYGDQSTNAQLDSTDPKYLETLYPGWKYDAATQQWYQVDTPSAQSYVADNTGAVAVLGSGVQQQQQFNASYLQNSLHSALETIAEESSANAATWGAAPVEYPPNMLFYAEYPGWYFDTNTQQWQSLESYQQSVAQAATTPAASDGFAGAGHSLAPCTQDSYASSYGQQSQWQPDSLGNTMQPDVSGGNSLLGSSYSSNQQAENQIGQQANAESLQSSVNYKPHIDTFAIRLVMRGSNLLQGTRVGTRVLSILQTAMDFAQQQLIGTNGPSQQFGFSPHEQRSSAGRPPHAV</sequence>
<feature type="compositionally biased region" description="Low complexity" evidence="1">
    <location>
        <begin position="109"/>
        <end position="121"/>
    </location>
</feature>
<dbReference type="ExpressionAtlas" id="A0A0Q3PSX8">
    <property type="expression patterns" value="baseline"/>
</dbReference>
<feature type="region of interest" description="Disordered" evidence="1">
    <location>
        <begin position="266"/>
        <end position="335"/>
    </location>
</feature>
<feature type="compositionally biased region" description="Low complexity" evidence="1">
    <location>
        <begin position="29"/>
        <end position="46"/>
    </location>
</feature>
<reference evidence="3" key="1">
    <citation type="journal article" date="2012" name="Nat. Biotechnol.">
        <title>Reference genome sequence of the model plant Setaria.</title>
        <authorList>
            <person name="Bennetzen J.L."/>
            <person name="Schmutz J."/>
            <person name="Wang H."/>
            <person name="Percifield R."/>
            <person name="Hawkins J."/>
            <person name="Pontaroli A.C."/>
            <person name="Estep M."/>
            <person name="Feng L."/>
            <person name="Vaughn J.N."/>
            <person name="Grimwood J."/>
            <person name="Jenkins J."/>
            <person name="Barry K."/>
            <person name="Lindquist E."/>
            <person name="Hellsten U."/>
            <person name="Deshpande S."/>
            <person name="Wang X."/>
            <person name="Wu X."/>
            <person name="Mitros T."/>
            <person name="Triplett J."/>
            <person name="Yang X."/>
            <person name="Ye C.Y."/>
            <person name="Mauro-Herrera M."/>
            <person name="Wang L."/>
            <person name="Li P."/>
            <person name="Sharma M."/>
            <person name="Sharma R."/>
            <person name="Ronald P.C."/>
            <person name="Panaud O."/>
            <person name="Kellogg E.A."/>
            <person name="Brutnell T.P."/>
            <person name="Doust A.N."/>
            <person name="Tuskan G.A."/>
            <person name="Rokhsar D."/>
            <person name="Devos K.M."/>
        </authorList>
    </citation>
    <scope>NUCLEOTIDE SEQUENCE [LARGE SCALE GENOMIC DNA]</scope>
    <source>
        <strain evidence="3">cv. Yugu1</strain>
    </source>
</reference>
<feature type="region of interest" description="Disordered" evidence="1">
    <location>
        <begin position="1"/>
        <end position="200"/>
    </location>
</feature>
<proteinExistence type="predicted"/>
<evidence type="ECO:0000313" key="3">
    <source>
        <dbReference type="Proteomes" id="UP000004995"/>
    </source>
</evidence>
<feature type="compositionally biased region" description="Acidic residues" evidence="1">
    <location>
        <begin position="1"/>
        <end position="25"/>
    </location>
</feature>
<dbReference type="Proteomes" id="UP000004995">
    <property type="component" value="Unassembled WGS sequence"/>
</dbReference>
<dbReference type="Gramene" id="KQL08927">
    <property type="protein sequence ID" value="KQL08927"/>
    <property type="gene ID" value="SETIT_0056771mg"/>
</dbReference>
<dbReference type="STRING" id="4555.A0A0Q3PSX8"/>
<evidence type="ECO:0000256" key="1">
    <source>
        <dbReference type="SAM" id="MobiDB-lite"/>
    </source>
</evidence>
<feature type="compositionally biased region" description="Low complexity" evidence="1">
    <location>
        <begin position="623"/>
        <end position="636"/>
    </location>
</feature>
<name>A0A0Q3PSX8_SETIT</name>
<dbReference type="Gramene" id="KQL08926">
    <property type="protein sequence ID" value="KQL08926"/>
    <property type="gene ID" value="SETIT_0056771mg"/>
</dbReference>
<feature type="compositionally biased region" description="Basic and acidic residues" evidence="1">
    <location>
        <begin position="305"/>
        <end position="318"/>
    </location>
</feature>
<dbReference type="AlphaFoldDB" id="A0A0Q3PSX8"/>
<organism evidence="2 3">
    <name type="scientific">Setaria italica</name>
    <name type="common">Foxtail millet</name>
    <name type="synonym">Panicum italicum</name>
    <dbReference type="NCBI Taxonomy" id="4555"/>
    <lineage>
        <taxon>Eukaryota</taxon>
        <taxon>Viridiplantae</taxon>
        <taxon>Streptophyta</taxon>
        <taxon>Embryophyta</taxon>
        <taxon>Tracheophyta</taxon>
        <taxon>Spermatophyta</taxon>
        <taxon>Magnoliopsida</taxon>
        <taxon>Liliopsida</taxon>
        <taxon>Poales</taxon>
        <taxon>Poaceae</taxon>
        <taxon>PACMAD clade</taxon>
        <taxon>Panicoideae</taxon>
        <taxon>Panicodae</taxon>
        <taxon>Paniceae</taxon>
        <taxon>Cenchrinae</taxon>
        <taxon>Setaria</taxon>
    </lineage>
</organism>
<reference evidence="2" key="2">
    <citation type="submission" date="2018-08" db="UniProtKB">
        <authorList>
            <consortium name="EnsemblPlants"/>
        </authorList>
    </citation>
    <scope>IDENTIFICATION</scope>
    <source>
        <strain evidence="2">Yugu1</strain>
    </source>
</reference>
<dbReference type="PANTHER" id="PTHR13402">
    <property type="entry name" value="RGPR-RELATED"/>
    <property type="match status" value="1"/>
</dbReference>